<feature type="signal peptide" evidence="1">
    <location>
        <begin position="1"/>
        <end position="21"/>
    </location>
</feature>
<proteinExistence type="predicted"/>
<organism evidence="2 3">
    <name type="scientific">Capnocytophaga leadbetteri</name>
    <dbReference type="NCBI Taxonomy" id="327575"/>
    <lineage>
        <taxon>Bacteria</taxon>
        <taxon>Pseudomonadati</taxon>
        <taxon>Bacteroidota</taxon>
        <taxon>Flavobacteriia</taxon>
        <taxon>Flavobacteriales</taxon>
        <taxon>Flavobacteriaceae</taxon>
        <taxon>Capnocytophaga</taxon>
    </lineage>
</organism>
<sequence length="660" mass="76501">MTFKPFLYFFFLVLCPMLLLAQEDRDYEGRKTSEKESSVTFKSLRPKKKKDSITFTADAYKIITYTRDTTAIDTSISIAKYYQHNAWGKDMFGKMPFGNMGQPYNTLAYDFRQRTYLPQMGAEAKAQLYLTPEEVTYYYLPTPITQFTYKSGMEQGQTLDVLFSANLKPTTNIFIAYRGLRSLGKYQRALVSNGNFRAGVSYVSPNKKYTLFAHFANHDIDSQENGGMTTPRQFESGDKQFKNRAVIDMNLLDAENQRESKRYFLQHDFAFLRQRDSLSSYKQIRFRHLFMYETEYYAFGERAANAYLGAALVSSSLSDKMRLQKMHNRVGAELELPYLGRTFIFGNAYHYNYYFRNAYYVGGVLQRHQIKDTDLSIGLQWHKKVGGFSITAEGEQTFVGKMTGTQLKGTLSYALDAQNKLSAGAMLHSAMPNFNYLLYQSDYKNYNWDNYTSFGKENNQTLYADLQTQWGSVHLDLTNLNNYTYFKPQSTGQVAPAQYGGNIQYLQLKLQKEFVFGKFGLDNTLLYQQVVQDESVLNVPAFVTRNSFYFKSPLFNKAMILQTGIGLNYFSKYYANEYNPLLAEFQVQDAQKIGNYPMLDFFLNAKVRTMRIFFSLEQFHVPLSSLLPSVLGNPYHYYATPRQPYRDFIIRLGVKWNLFN</sequence>
<protein>
    <recommendedName>
        <fullName evidence="4">Beta-barrel porin</fullName>
    </recommendedName>
</protein>
<dbReference type="EMBL" id="CP022384">
    <property type="protein sequence ID" value="ATA81567.1"/>
    <property type="molecule type" value="Genomic_DNA"/>
</dbReference>
<dbReference type="InterPro" id="IPR025631">
    <property type="entry name" value="Porin_10"/>
</dbReference>
<accession>A0A250FC18</accession>
<keyword evidence="3" id="KW-1185">Reference proteome</keyword>
<evidence type="ECO:0008006" key="4">
    <source>
        <dbReference type="Google" id="ProtNLM"/>
    </source>
</evidence>
<evidence type="ECO:0000313" key="3">
    <source>
        <dbReference type="Proteomes" id="UP000217276"/>
    </source>
</evidence>
<dbReference type="AlphaFoldDB" id="A0A250FC18"/>
<name>A0A250FC18_9FLAO</name>
<feature type="chain" id="PRO_5012670783" description="Beta-barrel porin" evidence="1">
    <location>
        <begin position="22"/>
        <end position="660"/>
    </location>
</feature>
<keyword evidence="1" id="KW-0732">Signal</keyword>
<gene>
    <name evidence="2" type="ORF">CGC53_04000</name>
</gene>
<dbReference type="KEGG" id="clk:CGC53_04000"/>
<dbReference type="RefSeq" id="WP_095913503.1">
    <property type="nucleotide sequence ID" value="NZ_CAUUPF010000020.1"/>
</dbReference>
<evidence type="ECO:0000313" key="2">
    <source>
        <dbReference type="EMBL" id="ATA81567.1"/>
    </source>
</evidence>
<reference evidence="3" key="1">
    <citation type="submission" date="2017-06" db="EMBL/GenBank/DDBJ databases">
        <title>Capnocytophaga spp. assemblies.</title>
        <authorList>
            <person name="Gulvik C.A."/>
        </authorList>
    </citation>
    <scope>NUCLEOTIDE SEQUENCE [LARGE SCALE GENOMIC DNA]</scope>
    <source>
        <strain evidence="3">H6253</strain>
    </source>
</reference>
<evidence type="ECO:0000256" key="1">
    <source>
        <dbReference type="SAM" id="SignalP"/>
    </source>
</evidence>
<dbReference type="Proteomes" id="UP000217276">
    <property type="component" value="Chromosome"/>
</dbReference>
<dbReference type="Pfam" id="PF14121">
    <property type="entry name" value="Porin_10"/>
    <property type="match status" value="1"/>
</dbReference>